<name>A0A8K0TD77_9PEZI</name>
<accession>A0A8K0TD77</accession>
<dbReference type="EMBL" id="JAGPXD010000004">
    <property type="protein sequence ID" value="KAH7358779.1"/>
    <property type="molecule type" value="Genomic_DNA"/>
</dbReference>
<protein>
    <submittedName>
        <fullName evidence="2">Uncharacterized protein</fullName>
    </submittedName>
</protein>
<gene>
    <name evidence="2" type="ORF">B0T11DRAFT_355360</name>
</gene>
<feature type="compositionally biased region" description="Acidic residues" evidence="1">
    <location>
        <begin position="305"/>
        <end position="315"/>
    </location>
</feature>
<keyword evidence="3" id="KW-1185">Reference proteome</keyword>
<evidence type="ECO:0000313" key="2">
    <source>
        <dbReference type="EMBL" id="KAH7358779.1"/>
    </source>
</evidence>
<feature type="compositionally biased region" description="Pro residues" evidence="1">
    <location>
        <begin position="325"/>
        <end position="335"/>
    </location>
</feature>
<comment type="caution">
    <text evidence="2">The sequence shown here is derived from an EMBL/GenBank/DDBJ whole genome shotgun (WGS) entry which is preliminary data.</text>
</comment>
<proteinExistence type="predicted"/>
<dbReference type="Proteomes" id="UP000813385">
    <property type="component" value="Unassembled WGS sequence"/>
</dbReference>
<organism evidence="2 3">
    <name type="scientific">Plectosphaerella cucumerina</name>
    <dbReference type="NCBI Taxonomy" id="40658"/>
    <lineage>
        <taxon>Eukaryota</taxon>
        <taxon>Fungi</taxon>
        <taxon>Dikarya</taxon>
        <taxon>Ascomycota</taxon>
        <taxon>Pezizomycotina</taxon>
        <taxon>Sordariomycetes</taxon>
        <taxon>Hypocreomycetidae</taxon>
        <taxon>Glomerellales</taxon>
        <taxon>Plectosphaerellaceae</taxon>
        <taxon>Plectosphaerella</taxon>
    </lineage>
</organism>
<evidence type="ECO:0000256" key="1">
    <source>
        <dbReference type="SAM" id="MobiDB-lite"/>
    </source>
</evidence>
<feature type="compositionally biased region" description="Polar residues" evidence="1">
    <location>
        <begin position="268"/>
        <end position="290"/>
    </location>
</feature>
<reference evidence="2" key="1">
    <citation type="journal article" date="2021" name="Nat. Commun.">
        <title>Genetic determinants of endophytism in the Arabidopsis root mycobiome.</title>
        <authorList>
            <person name="Mesny F."/>
            <person name="Miyauchi S."/>
            <person name="Thiergart T."/>
            <person name="Pickel B."/>
            <person name="Atanasova L."/>
            <person name="Karlsson M."/>
            <person name="Huettel B."/>
            <person name="Barry K.W."/>
            <person name="Haridas S."/>
            <person name="Chen C."/>
            <person name="Bauer D."/>
            <person name="Andreopoulos W."/>
            <person name="Pangilinan J."/>
            <person name="LaButti K."/>
            <person name="Riley R."/>
            <person name="Lipzen A."/>
            <person name="Clum A."/>
            <person name="Drula E."/>
            <person name="Henrissat B."/>
            <person name="Kohler A."/>
            <person name="Grigoriev I.V."/>
            <person name="Martin F.M."/>
            <person name="Hacquard S."/>
        </authorList>
    </citation>
    <scope>NUCLEOTIDE SEQUENCE</scope>
    <source>
        <strain evidence="2">MPI-CAGE-AT-0016</strain>
    </source>
</reference>
<feature type="region of interest" description="Disordered" evidence="1">
    <location>
        <begin position="265"/>
        <end position="340"/>
    </location>
</feature>
<dbReference type="OrthoDB" id="10466073at2759"/>
<dbReference type="AlphaFoldDB" id="A0A8K0TD77"/>
<sequence>MRLPWSKKPLPQGQQVILAAVSSTGLIPTRGHQEVLSWLAGQTSDDALANVINQTARDPRRVVRKIAPPARGTDAVNGWLASQSDMCVSEIIEARNRASTDITTSRRDSLDLMYFNSSRASVSSRTSVGSEVRDYLDGIGEAAEAGPEEWDVEVYDAIPPSPAEPVDGKYLALALEDGCDDEEAVPETWGDFQTAEDEEGEEEDYEDDIRWAPDAVRGNVLPLASAAPRKAIIVDRPSFTPMETEHANLPVCVGQPMRPQVVDIPGTVSFSSDSSDQTDGPQAQGYQTLPTHPALRGQDFTVPDCWDDGWMDEPEPPVAVKVTPPSHPAPEPPVPESQDKDKFLAVPDIDTLSEPPLDTESLVDYYLDSNNDPESDSDSGRDSIGNFKCEVEEEEPCHLLGLAAQPYLDTIRQHLSLPSSTSPREVQHYLSRNVEIIRATMLGVVCNPRFLAAQHEEISASPTAKQHNKAFAQALGKIDWDTDMAQGGLVPACTGALAAGEAFVTQRMRKRSREHLAPGSG</sequence>
<evidence type="ECO:0000313" key="3">
    <source>
        <dbReference type="Proteomes" id="UP000813385"/>
    </source>
</evidence>